<protein>
    <submittedName>
        <fullName evidence="1">Uncharacterized protein</fullName>
    </submittedName>
</protein>
<dbReference type="EMBL" id="JAOPJF010000033">
    <property type="protein sequence ID" value="KAK1144164.1"/>
    <property type="molecule type" value="Genomic_DNA"/>
</dbReference>
<accession>A0ACC3B1G3</accession>
<comment type="caution">
    <text evidence="1">The sequence shown here is derived from an EMBL/GenBank/DDBJ whole genome shotgun (WGS) entry which is preliminary data.</text>
</comment>
<gene>
    <name evidence="1" type="ORF">N8T08_005828</name>
</gene>
<name>A0ACC3B1G3_9EURO</name>
<evidence type="ECO:0000313" key="2">
    <source>
        <dbReference type="Proteomes" id="UP001177260"/>
    </source>
</evidence>
<evidence type="ECO:0000313" key="1">
    <source>
        <dbReference type="EMBL" id="KAK1144164.1"/>
    </source>
</evidence>
<sequence length="149" mass="17308">MFYRDLGGRDWPLVPIVVKQQRELSKGMPQLLGYMLVVSNKIKEKEGVTKPVYGLLSDGNQFEFYRLDEELRYDVEILHWGHEPKQQKEIVYLLYHILNDHGFNDAAPMPPPCPVHRMIEAASSGDPYSLYKLSRLGRRRAEEDSMDEA</sequence>
<dbReference type="Proteomes" id="UP001177260">
    <property type="component" value="Unassembled WGS sequence"/>
</dbReference>
<proteinExistence type="predicted"/>
<organism evidence="1 2">
    <name type="scientific">Aspergillus melleus</name>
    <dbReference type="NCBI Taxonomy" id="138277"/>
    <lineage>
        <taxon>Eukaryota</taxon>
        <taxon>Fungi</taxon>
        <taxon>Dikarya</taxon>
        <taxon>Ascomycota</taxon>
        <taxon>Pezizomycotina</taxon>
        <taxon>Eurotiomycetes</taxon>
        <taxon>Eurotiomycetidae</taxon>
        <taxon>Eurotiales</taxon>
        <taxon>Aspergillaceae</taxon>
        <taxon>Aspergillus</taxon>
        <taxon>Aspergillus subgen. Circumdati</taxon>
    </lineage>
</organism>
<reference evidence="1 2" key="1">
    <citation type="journal article" date="2023" name="ACS Omega">
        <title>Identification of the Neoaspergillic Acid Biosynthesis Gene Cluster by Establishing an In Vitro CRISPR-Ribonucleoprotein Genetic System in Aspergillus melleus.</title>
        <authorList>
            <person name="Yuan B."/>
            <person name="Grau M.F."/>
            <person name="Murata R.M."/>
            <person name="Torok T."/>
            <person name="Venkateswaran K."/>
            <person name="Stajich J.E."/>
            <person name="Wang C.C.C."/>
        </authorList>
    </citation>
    <scope>NUCLEOTIDE SEQUENCE [LARGE SCALE GENOMIC DNA]</scope>
    <source>
        <strain evidence="1 2">IMV 1140</strain>
    </source>
</reference>
<keyword evidence="2" id="KW-1185">Reference proteome</keyword>